<dbReference type="Gene3D" id="3.30.390.10">
    <property type="entry name" value="Enolase-like, N-terminal domain"/>
    <property type="match status" value="1"/>
</dbReference>
<dbReference type="SUPFAM" id="SSF51604">
    <property type="entry name" value="Enolase C-terminal domain-like"/>
    <property type="match status" value="1"/>
</dbReference>
<reference evidence="1 2" key="1">
    <citation type="submission" date="2018-07" db="EMBL/GenBank/DDBJ databases">
        <title>Genomic Encyclopedia of Type Strains, Phase IV (KMG-IV): sequencing the most valuable type-strain genomes for metagenomic binning, comparative biology and taxonomic classification.</title>
        <authorList>
            <person name="Goeker M."/>
        </authorList>
    </citation>
    <scope>NUCLEOTIDE SEQUENCE [LARGE SCALE GENOMIC DNA]</scope>
    <source>
        <strain evidence="1 2">DSM 21352</strain>
    </source>
</reference>
<keyword evidence="2" id="KW-1185">Reference proteome</keyword>
<gene>
    <name evidence="1" type="ORF">DFR41_102205</name>
</gene>
<sequence length="479" mass="51257">MDAPRLRVTAVDLFESTYRMRLPFRFGTITVTGGQQAIVRLRIRLPDGREGEGFAADALAAKWFDKDPRLSDEDNQHQLRASLQQAREAYLAAPPLSAFALFAQHHGPLQQAGERRGLNPLVASYGPALLDRAVLDALCRLQGAGLWQALHANLPGIEAASVAPDLARLDLPAFLAGQQPLRRLAARHTVGLLDPITAADVAAGAQVHDGLPQTLEEVIAAYGNRHFKIKLSGQPGADLPRLGRIAALLDTQPPGWAVTLDGNEQFEDAAAVLALWRQMRADPALVSLCAAVRFIEQPIARGRALTAPLPDLHSLPPLLIDESDGELDAFVRARQLGYRGVSTKACKGFYKSILNRARCLLWNAASPADPCFMSAEDLTTLPGLALQQDLALVAWLGIGDVERNAHHFVDGFQGRPAAEAQAFLAAHPDLYQATPAGPRLRIVDGELAVGSLAAAGFGTTVPPTLDETPAMPASAWPAG</sequence>
<dbReference type="Gene3D" id="3.20.20.120">
    <property type="entry name" value="Enolase-like C-terminal domain"/>
    <property type="match status" value="1"/>
</dbReference>
<evidence type="ECO:0000313" key="1">
    <source>
        <dbReference type="EMBL" id="RDI27171.1"/>
    </source>
</evidence>
<dbReference type="OrthoDB" id="7809546at2"/>
<name>A0A370FJ21_9BURK</name>
<dbReference type="SUPFAM" id="SSF54826">
    <property type="entry name" value="Enolase N-terminal domain-like"/>
    <property type="match status" value="1"/>
</dbReference>
<accession>A0A370FJ21</accession>
<organism evidence="1 2">
    <name type="scientific">Pseudacidovorax intermedius</name>
    <dbReference type="NCBI Taxonomy" id="433924"/>
    <lineage>
        <taxon>Bacteria</taxon>
        <taxon>Pseudomonadati</taxon>
        <taxon>Pseudomonadota</taxon>
        <taxon>Betaproteobacteria</taxon>
        <taxon>Burkholderiales</taxon>
        <taxon>Comamonadaceae</taxon>
        <taxon>Pseudacidovorax</taxon>
    </lineage>
</organism>
<dbReference type="AlphaFoldDB" id="A0A370FJ21"/>
<proteinExistence type="predicted"/>
<dbReference type="RefSeq" id="WP_114802328.1">
    <property type="nucleotide sequence ID" value="NZ_QQAV01000002.1"/>
</dbReference>
<dbReference type="EMBL" id="QQAV01000002">
    <property type="protein sequence ID" value="RDI27171.1"/>
    <property type="molecule type" value="Genomic_DNA"/>
</dbReference>
<evidence type="ECO:0008006" key="3">
    <source>
        <dbReference type="Google" id="ProtNLM"/>
    </source>
</evidence>
<comment type="caution">
    <text evidence="1">The sequence shown here is derived from an EMBL/GenBank/DDBJ whole genome shotgun (WGS) entry which is preliminary data.</text>
</comment>
<evidence type="ECO:0000313" key="2">
    <source>
        <dbReference type="Proteomes" id="UP000255265"/>
    </source>
</evidence>
<dbReference type="Proteomes" id="UP000255265">
    <property type="component" value="Unassembled WGS sequence"/>
</dbReference>
<dbReference type="InterPro" id="IPR036849">
    <property type="entry name" value="Enolase-like_C_sf"/>
</dbReference>
<dbReference type="InterPro" id="IPR029017">
    <property type="entry name" value="Enolase-like_N"/>
</dbReference>
<protein>
    <recommendedName>
        <fullName evidence="3">Mandelate racemase</fullName>
    </recommendedName>
</protein>